<feature type="compositionally biased region" description="Low complexity" evidence="1">
    <location>
        <begin position="1"/>
        <end position="26"/>
    </location>
</feature>
<protein>
    <submittedName>
        <fullName evidence="3">Uncharacterized protein</fullName>
    </submittedName>
</protein>
<keyword evidence="2" id="KW-1133">Transmembrane helix</keyword>
<evidence type="ECO:0000256" key="2">
    <source>
        <dbReference type="SAM" id="Phobius"/>
    </source>
</evidence>
<keyword evidence="2" id="KW-0812">Transmembrane</keyword>
<comment type="caution">
    <text evidence="3">The sequence shown here is derived from an EMBL/GenBank/DDBJ whole genome shotgun (WGS) entry which is preliminary data.</text>
</comment>
<name>A0A4Q1BK24_TREME</name>
<dbReference type="OrthoDB" id="2564587at2759"/>
<proteinExistence type="predicted"/>
<gene>
    <name evidence="3" type="ORF">M231_04662</name>
</gene>
<dbReference type="VEuPathDB" id="FungiDB:TREMEDRAFT_62697"/>
<evidence type="ECO:0000256" key="1">
    <source>
        <dbReference type="SAM" id="MobiDB-lite"/>
    </source>
</evidence>
<keyword evidence="2" id="KW-0472">Membrane</keyword>
<dbReference type="EMBL" id="SDIL01000054">
    <property type="protein sequence ID" value="RXK38103.1"/>
    <property type="molecule type" value="Genomic_DNA"/>
</dbReference>
<organism evidence="3 4">
    <name type="scientific">Tremella mesenterica</name>
    <name type="common">Jelly fungus</name>
    <dbReference type="NCBI Taxonomy" id="5217"/>
    <lineage>
        <taxon>Eukaryota</taxon>
        <taxon>Fungi</taxon>
        <taxon>Dikarya</taxon>
        <taxon>Basidiomycota</taxon>
        <taxon>Agaricomycotina</taxon>
        <taxon>Tremellomycetes</taxon>
        <taxon>Tremellales</taxon>
        <taxon>Tremellaceae</taxon>
        <taxon>Tremella</taxon>
    </lineage>
</organism>
<sequence>MSSSSTIVSTGSTTTSSPSSSTTSSNRGGGGMSSSLYLFTFLITIVVLGLISAALLLRAFYIRRAFHRRVEEALQRGEALPEEAMTALGMTRPAKKKKLGPTPNLWETELLHPDSYPSDEWETFTPLGMVRFPPNVESTPPQVQTLPPFQPITRNFFRSVFRPTAPLPLTRRTDPVQPLAEDPEERSGPAFELPEYGEKVVLGVLISLPSESQVNWTKETDGDNVEIPEVCLGVSMAKISE</sequence>
<evidence type="ECO:0000313" key="3">
    <source>
        <dbReference type="EMBL" id="RXK38103.1"/>
    </source>
</evidence>
<reference evidence="3 4" key="1">
    <citation type="submission" date="2016-06" db="EMBL/GenBank/DDBJ databases">
        <title>Evolution of pathogenesis and genome organization in the Tremellales.</title>
        <authorList>
            <person name="Cuomo C."/>
            <person name="Litvintseva A."/>
            <person name="Heitman J."/>
            <person name="Chen Y."/>
            <person name="Sun S."/>
            <person name="Springer D."/>
            <person name="Dromer F."/>
            <person name="Young S."/>
            <person name="Zeng Q."/>
            <person name="Chapman S."/>
            <person name="Gujja S."/>
            <person name="Saif S."/>
            <person name="Birren B."/>
        </authorList>
    </citation>
    <scope>NUCLEOTIDE SEQUENCE [LARGE SCALE GENOMIC DNA]</scope>
    <source>
        <strain evidence="3 4">ATCC 28783</strain>
    </source>
</reference>
<feature type="transmembrane region" description="Helical" evidence="2">
    <location>
        <begin position="36"/>
        <end position="61"/>
    </location>
</feature>
<dbReference type="AlphaFoldDB" id="A0A4Q1BK24"/>
<accession>A0A4Q1BK24</accession>
<dbReference type="InParanoid" id="A0A4Q1BK24"/>
<evidence type="ECO:0000313" key="4">
    <source>
        <dbReference type="Proteomes" id="UP000289152"/>
    </source>
</evidence>
<keyword evidence="4" id="KW-1185">Reference proteome</keyword>
<dbReference type="Proteomes" id="UP000289152">
    <property type="component" value="Unassembled WGS sequence"/>
</dbReference>
<feature type="region of interest" description="Disordered" evidence="1">
    <location>
        <begin position="1"/>
        <end position="30"/>
    </location>
</feature>
<feature type="region of interest" description="Disordered" evidence="1">
    <location>
        <begin position="168"/>
        <end position="190"/>
    </location>
</feature>